<reference evidence="1" key="1">
    <citation type="journal article" date="2015" name="Nature">
        <title>Complex archaea that bridge the gap between prokaryotes and eukaryotes.</title>
        <authorList>
            <person name="Spang A."/>
            <person name="Saw J.H."/>
            <person name="Jorgensen S.L."/>
            <person name="Zaremba-Niedzwiedzka K."/>
            <person name="Martijn J."/>
            <person name="Lind A.E."/>
            <person name="van Eijk R."/>
            <person name="Schleper C."/>
            <person name="Guy L."/>
            <person name="Ettema T.J."/>
        </authorList>
    </citation>
    <scope>NUCLEOTIDE SEQUENCE</scope>
</reference>
<proteinExistence type="predicted"/>
<protein>
    <submittedName>
        <fullName evidence="1">Uncharacterized protein</fullName>
    </submittedName>
</protein>
<organism evidence="1">
    <name type="scientific">marine sediment metagenome</name>
    <dbReference type="NCBI Taxonomy" id="412755"/>
    <lineage>
        <taxon>unclassified sequences</taxon>
        <taxon>metagenomes</taxon>
        <taxon>ecological metagenomes</taxon>
    </lineage>
</organism>
<accession>A0A0F9D4X3</accession>
<sequence>MQTLTKEKILNGWLVSKYIIKKNKELTAAAFGAAILEILKTEREITLCKSPDTIELHLRTTYKSLTR</sequence>
<dbReference type="EMBL" id="LAZR01033210">
    <property type="protein sequence ID" value="KKL48741.1"/>
    <property type="molecule type" value="Genomic_DNA"/>
</dbReference>
<dbReference type="AlphaFoldDB" id="A0A0F9D4X3"/>
<evidence type="ECO:0000313" key="1">
    <source>
        <dbReference type="EMBL" id="KKL48741.1"/>
    </source>
</evidence>
<comment type="caution">
    <text evidence="1">The sequence shown here is derived from an EMBL/GenBank/DDBJ whole genome shotgun (WGS) entry which is preliminary data.</text>
</comment>
<name>A0A0F9D4X3_9ZZZZ</name>
<gene>
    <name evidence="1" type="ORF">LCGC14_2322490</name>
</gene>